<dbReference type="PANTHER" id="PTHR47019">
    <property type="entry name" value="LIPID II FLIPPASE MURJ"/>
    <property type="match status" value="1"/>
</dbReference>
<keyword evidence="3 8" id="KW-0812">Transmembrane</keyword>
<dbReference type="CDD" id="cd13123">
    <property type="entry name" value="MATE_MurJ_like"/>
    <property type="match status" value="1"/>
</dbReference>
<feature type="transmembrane region" description="Helical" evidence="8">
    <location>
        <begin position="415"/>
        <end position="436"/>
    </location>
</feature>
<dbReference type="GO" id="GO:0015648">
    <property type="term" value="F:lipid-linked peptidoglycan transporter activity"/>
    <property type="evidence" value="ECO:0007669"/>
    <property type="project" value="UniProtKB-UniRule"/>
</dbReference>
<dbReference type="PRINTS" id="PR01806">
    <property type="entry name" value="VIRFACTRMVIN"/>
</dbReference>
<keyword evidence="8 9" id="KW-0961">Cell wall biogenesis/degradation</keyword>
<feature type="transmembrane region" description="Helical" evidence="8">
    <location>
        <begin position="193"/>
        <end position="212"/>
    </location>
</feature>
<evidence type="ECO:0000256" key="5">
    <source>
        <dbReference type="ARBA" id="ARBA00022984"/>
    </source>
</evidence>
<comment type="pathway">
    <text evidence="8">Cell wall biogenesis; peptidoglycan biosynthesis.</text>
</comment>
<feature type="transmembrane region" description="Helical" evidence="8">
    <location>
        <begin position="360"/>
        <end position="382"/>
    </location>
</feature>
<keyword evidence="5 8" id="KW-0573">Peptidoglycan synthesis</keyword>
<feature type="transmembrane region" description="Helical" evidence="8">
    <location>
        <begin position="86"/>
        <end position="112"/>
    </location>
</feature>
<keyword evidence="6 8" id="KW-1133">Transmembrane helix</keyword>
<dbReference type="Proteomes" id="UP000317691">
    <property type="component" value="Unassembled WGS sequence"/>
</dbReference>
<evidence type="ECO:0000256" key="6">
    <source>
        <dbReference type="ARBA" id="ARBA00022989"/>
    </source>
</evidence>
<dbReference type="NCBIfam" id="TIGR01695">
    <property type="entry name" value="murJ_mviN"/>
    <property type="match status" value="1"/>
</dbReference>
<dbReference type="EMBL" id="VBOZ01000033">
    <property type="protein sequence ID" value="TMQ63147.1"/>
    <property type="molecule type" value="Genomic_DNA"/>
</dbReference>
<evidence type="ECO:0000313" key="10">
    <source>
        <dbReference type="EMBL" id="TMQ63147.1"/>
    </source>
</evidence>
<feature type="transmembrane region" description="Helical" evidence="8">
    <location>
        <begin position="274"/>
        <end position="299"/>
    </location>
</feature>
<comment type="subcellular location">
    <subcellularLocation>
        <location evidence="1 8">Cell membrane</location>
        <topology evidence="1 8">Multi-pass membrane protein</topology>
    </subcellularLocation>
</comment>
<dbReference type="GO" id="GO:0008360">
    <property type="term" value="P:regulation of cell shape"/>
    <property type="evidence" value="ECO:0007669"/>
    <property type="project" value="UniProtKB-UniRule"/>
</dbReference>
<dbReference type="PIRSF" id="PIRSF002869">
    <property type="entry name" value="MviN"/>
    <property type="match status" value="1"/>
</dbReference>
<dbReference type="GO" id="GO:0071555">
    <property type="term" value="P:cell wall organization"/>
    <property type="evidence" value="ECO:0007669"/>
    <property type="project" value="UniProtKB-UniRule"/>
</dbReference>
<evidence type="ECO:0000256" key="4">
    <source>
        <dbReference type="ARBA" id="ARBA00022960"/>
    </source>
</evidence>
<sequence>MSQNNVARSAGVISAATFLSRVLGLVREQVFAAQFGAGFAVDAFQVAFRIPNLLRDLFAEGAMSAAFVPTLSRAQERSGPEAALRLANLVINFLLVVVSAICLVGILAAPWIVRTLAPGFAAVPGKLELTTLMTRIMTPFLVLVSTAAAVMGFLNTRRVFFIPAVAPAMLNLALIAAGFLIAPLCPRFGLEPIVGMAFGALLGGLGQLLIQVPALRAQGYRWRPEVSFRDPDVLHMVSLMTPAAVGIAAVQVNNFVSTFLASSLQEGSVSWLNYAYRLMQLPIGLFGVAIATVTLAEVARHAAQKNIAGLKETLSSSLRLVFLLTLPATLVLIALARPIVALLYQHGKFGASDTVETAKALWAYAAGLAAFSAVRVMVPAFYSLGMARIPVTVSFISIGITVGLNFLLMGPMRHAGLALATSIGSVLNFALLFWMLRSRIGGIGGRALAFSAAKILLAAALAGGAAWCTAGAVEGVAGLESLGARLAVVGAGFAAAALVFLGAATILRVEELQRLLGRLRGA</sequence>
<feature type="transmembrane region" description="Helical" evidence="8">
    <location>
        <begin position="233"/>
        <end position="254"/>
    </location>
</feature>
<name>A0A538THP7_UNCEI</name>
<keyword evidence="4 8" id="KW-0133">Cell shape</keyword>
<dbReference type="Pfam" id="PF03023">
    <property type="entry name" value="MurJ"/>
    <property type="match status" value="1"/>
</dbReference>
<reference evidence="10 11" key="1">
    <citation type="journal article" date="2019" name="Nat. Microbiol.">
        <title>Mediterranean grassland soil C-N compound turnover is dependent on rainfall and depth, and is mediated by genomically divergent microorganisms.</title>
        <authorList>
            <person name="Diamond S."/>
            <person name="Andeer P.F."/>
            <person name="Li Z."/>
            <person name="Crits-Christoph A."/>
            <person name="Burstein D."/>
            <person name="Anantharaman K."/>
            <person name="Lane K.R."/>
            <person name="Thomas B.C."/>
            <person name="Pan C."/>
            <person name="Northen T.R."/>
            <person name="Banfield J.F."/>
        </authorList>
    </citation>
    <scope>NUCLEOTIDE SEQUENCE [LARGE SCALE GENOMIC DNA]</scope>
    <source>
        <strain evidence="10">WS_9</strain>
    </source>
</reference>
<organism evidence="10 11">
    <name type="scientific">Eiseniibacteriota bacterium</name>
    <dbReference type="NCBI Taxonomy" id="2212470"/>
    <lineage>
        <taxon>Bacteria</taxon>
        <taxon>Candidatus Eiseniibacteriota</taxon>
    </lineage>
</organism>
<gene>
    <name evidence="8 10" type="primary">murJ</name>
    <name evidence="10" type="ORF">E6K79_10920</name>
</gene>
<evidence type="ECO:0000256" key="8">
    <source>
        <dbReference type="HAMAP-Rule" id="MF_02078"/>
    </source>
</evidence>
<feature type="transmembrane region" description="Helical" evidence="8">
    <location>
        <begin position="448"/>
        <end position="467"/>
    </location>
</feature>
<accession>A0A538THP7</accession>
<feature type="transmembrane region" description="Helical" evidence="8">
    <location>
        <begin position="132"/>
        <end position="154"/>
    </location>
</feature>
<proteinExistence type="inferred from homology"/>
<feature type="transmembrane region" description="Helical" evidence="8">
    <location>
        <begin position="320"/>
        <end position="340"/>
    </location>
</feature>
<keyword evidence="7 8" id="KW-0472">Membrane</keyword>
<evidence type="ECO:0000256" key="9">
    <source>
        <dbReference type="PIRNR" id="PIRNR002869"/>
    </source>
</evidence>
<comment type="caution">
    <text evidence="10">The sequence shown here is derived from an EMBL/GenBank/DDBJ whole genome shotgun (WGS) entry which is preliminary data.</text>
</comment>
<dbReference type="PANTHER" id="PTHR47019:SF1">
    <property type="entry name" value="LIPID II FLIPPASE MURJ"/>
    <property type="match status" value="1"/>
</dbReference>
<dbReference type="GO" id="GO:0005886">
    <property type="term" value="C:plasma membrane"/>
    <property type="evidence" value="ECO:0007669"/>
    <property type="project" value="UniProtKB-SubCell"/>
</dbReference>
<feature type="transmembrane region" description="Helical" evidence="8">
    <location>
        <begin position="487"/>
        <end position="509"/>
    </location>
</feature>
<evidence type="ECO:0000313" key="11">
    <source>
        <dbReference type="Proteomes" id="UP000317691"/>
    </source>
</evidence>
<evidence type="ECO:0000256" key="3">
    <source>
        <dbReference type="ARBA" id="ARBA00022692"/>
    </source>
</evidence>
<keyword evidence="2 8" id="KW-1003">Cell membrane</keyword>
<dbReference type="GO" id="GO:0034204">
    <property type="term" value="P:lipid translocation"/>
    <property type="evidence" value="ECO:0007669"/>
    <property type="project" value="TreeGrafter"/>
</dbReference>
<evidence type="ECO:0000256" key="2">
    <source>
        <dbReference type="ARBA" id="ARBA00022475"/>
    </source>
</evidence>
<protein>
    <recommendedName>
        <fullName evidence="8">Probable lipid II flippase MurJ</fullName>
    </recommendedName>
</protein>
<dbReference type="AlphaFoldDB" id="A0A538THP7"/>
<dbReference type="InterPro" id="IPR051050">
    <property type="entry name" value="Lipid_II_flippase_MurJ/MviN"/>
</dbReference>
<dbReference type="UniPathway" id="UPA00219"/>
<keyword evidence="8 9" id="KW-0813">Transport</keyword>
<feature type="transmembrane region" description="Helical" evidence="8">
    <location>
        <begin position="161"/>
        <end position="181"/>
    </location>
</feature>
<dbReference type="HAMAP" id="MF_02078">
    <property type="entry name" value="MurJ_MviN"/>
    <property type="match status" value="1"/>
</dbReference>
<evidence type="ECO:0000256" key="1">
    <source>
        <dbReference type="ARBA" id="ARBA00004651"/>
    </source>
</evidence>
<feature type="transmembrane region" description="Helical" evidence="8">
    <location>
        <begin position="389"/>
        <end position="409"/>
    </location>
</feature>
<dbReference type="GO" id="GO:0009252">
    <property type="term" value="P:peptidoglycan biosynthetic process"/>
    <property type="evidence" value="ECO:0007669"/>
    <property type="project" value="UniProtKB-UniRule"/>
</dbReference>
<comment type="similarity">
    <text evidence="8 9">Belongs to the MurJ/MviN family.</text>
</comment>
<dbReference type="InterPro" id="IPR004268">
    <property type="entry name" value="MurJ"/>
</dbReference>
<evidence type="ECO:0000256" key="7">
    <source>
        <dbReference type="ARBA" id="ARBA00023136"/>
    </source>
</evidence>
<comment type="function">
    <text evidence="8 9">Involved in peptidoglycan biosynthesis. Transports lipid-linked peptidoglycan precursors from the inner to the outer leaflet of the cytoplasmic membrane.</text>
</comment>